<feature type="region of interest" description="Disordered" evidence="2">
    <location>
        <begin position="15"/>
        <end position="34"/>
    </location>
</feature>
<evidence type="ECO:0000313" key="4">
    <source>
        <dbReference type="EMBL" id="GBE63453.1"/>
    </source>
</evidence>
<keyword evidence="3" id="KW-1133">Transmembrane helix</keyword>
<feature type="transmembrane region" description="Helical" evidence="3">
    <location>
        <begin position="1541"/>
        <end position="1564"/>
    </location>
</feature>
<comment type="caution">
    <text evidence="4">The sequence shown here is derived from an EMBL/GenBank/DDBJ whole genome shotgun (WGS) entry which is preliminary data.</text>
</comment>
<proteinExistence type="predicted"/>
<sequence length="1603" mass="180227">MDAISPLVPLLALPAAHRRRPPRRPEDTLPPEIALKPPHRRTVARSVAKVGKIANVNEDARGRALKDIEERQESLEKLKENLEIFTESGEECKSLLTNLTDGLEKFLGFNSTSKGYTGTGIVYSDLDRLCDGVMSFLHGVLQTVKDDENVTKYNEYIKLNGDNDLHTVLQHLQSSIGQGRSVFGAQVEKVNSLSTGVTHELGQLNDMYIHNEINSVSGTASKDLTTQLEEWKKTLGKISTELTNIETYNINILDRSLKSRLMHEIKPVQKSVEVLADAANDATFGEQVNMVDETLKIQLANVEQDIRDKSVDCQRMLKNAFWMVLGRIDILSEQQRKEFKDILNLFSRKVQLVDLVQKAQAEFGTLKEKVDGSDKSSPPSAGVIANWDGLKVHINQIVGGLTATNDIRAGTLKDIVNGVIEYATGFEKDAFTEDVLKQWIGEMVKESDTVVSNKIKAVQAIEAVLKSGDQATRTDTYLTETIKAILKSFANRFKQYAAELKRFVTVSKLHPNLEEAIKKVNEIGQEFENNKGKYGQYITAALTIVKQKINALDEIVKESDGTLTNAVNELDTVIGEIKKLIKESESKTDDGEINKRKKDVEKKMEDLKGQLNSRIKDVELGHSSRQTIPAGCSWKSNDAVETLKNSLLARAGDAFRRVRDEIQKLFADGHKADLTALQKLVTKQTTEIKNIIHEDEMTGIKGLLKSANGMLFGINGEGILKFRQPKTTLLDALKTAVPTEAVTDKNYATKFSESSDALKSYLDQLLQYTELQVKFEGDHRSPTKESQLVSSIKTRLDTLLDYLIKITNEKDKERKYAFDHKSTRYLTELNDSISALSPSSFHGFHNPLLLDALKAGMDKFTEQLGHAYVNKYSGMKFNGDLLEDKKDAETKKPSPTEKVLSTEGRNCAKVCLTILERVSYDFYKVRKTRSTLGAKWENHKLILGNDLGEFFRKHGFEVSKDGDTQDGELKGDKTGKELYDLLVKNDEKHVYKVEDNKTDTGPMRALHKHLKDYYRVCQVRHIPNARAPTTIFGMMQWLVGLQWHPMIKKLEGQLKELFDKPQGQEETDYKEINADKLELPATTPFTAKQLHDTLDDMCYHSEKMLITILGHGHPDGRYAVDFNTNADDLLYPNRASACLDMLTDILNRLFSQLYFLLTQCSHNTDYSGWSNCSYGQGVGNSGWQCNDNLCPNQQCNLRPNQNADQAPNQKCNQHPKCGVKSPLQSYLEDSLPGFLPHTFSNVGCGVKCSVGNHFGKPCLTPMGFTDISVKASHTKEGTYLQKVLEKFCGKAESPLTKLCSQLNCLSPTAPKTLGDMFSFYHNFLNEWNTKTEHKRDAFAAAVNKANFEKRYKNFDPAIMFGSPKHSHKQMNADLGSLVCNSRTTQTCGPYLQSINHDVIGTFSKNHAAKYLSWIVYATETFYDLLKKLYDDCCGTCGGDYPKCRVARGQHTCHIANQQGSDNDSDTCTSIVRCQHTRPTIYTYGFVHHDVVSLAGQRRRTCRDFCDALNKVLNKEEQMGATLAELIYKTIPEFLFRIREPFIWTLLALWSLSLLYLLHIAVVRLDVLRIRSHLRSPASHRIAAQSLLAAARVRALANVKYFSP</sequence>
<feature type="coiled-coil region" evidence="1">
    <location>
        <begin position="61"/>
        <end position="88"/>
    </location>
</feature>
<evidence type="ECO:0000256" key="3">
    <source>
        <dbReference type="SAM" id="Phobius"/>
    </source>
</evidence>
<name>A0A2H6KKD2_9APIC</name>
<feature type="coiled-coil region" evidence="1">
    <location>
        <begin position="563"/>
        <end position="617"/>
    </location>
</feature>
<protein>
    <recommendedName>
        <fullName evidence="6">Extracellular matrix-binding ebh</fullName>
    </recommendedName>
</protein>
<dbReference type="VEuPathDB" id="PiroplasmaDB:BOVATA_049460"/>
<reference evidence="4 5" key="1">
    <citation type="journal article" date="2017" name="BMC Genomics">
        <title>Whole-genome assembly of Babesia ovata and comparative genomics between closely related pathogens.</title>
        <authorList>
            <person name="Yamagishi J."/>
            <person name="Asada M."/>
            <person name="Hakimi H."/>
            <person name="Tanaka T.Q."/>
            <person name="Sugimoto C."/>
            <person name="Kawazu S."/>
        </authorList>
    </citation>
    <scope>NUCLEOTIDE SEQUENCE [LARGE SCALE GENOMIC DNA]</scope>
    <source>
        <strain evidence="4 5">Miyake</strain>
    </source>
</reference>
<evidence type="ECO:0000256" key="2">
    <source>
        <dbReference type="SAM" id="MobiDB-lite"/>
    </source>
</evidence>
<evidence type="ECO:0008006" key="6">
    <source>
        <dbReference type="Google" id="ProtNLM"/>
    </source>
</evidence>
<evidence type="ECO:0000256" key="1">
    <source>
        <dbReference type="SAM" id="Coils"/>
    </source>
</evidence>
<dbReference type="OrthoDB" id="295473at2759"/>
<dbReference type="RefSeq" id="XP_028869696.1">
    <property type="nucleotide sequence ID" value="XM_029013863.1"/>
</dbReference>
<keyword evidence="1" id="KW-0175">Coiled coil</keyword>
<keyword evidence="5" id="KW-1185">Reference proteome</keyword>
<keyword evidence="3" id="KW-0812">Transmembrane</keyword>
<evidence type="ECO:0000313" key="5">
    <source>
        <dbReference type="Proteomes" id="UP000236319"/>
    </source>
</evidence>
<accession>A0A2H6KKD2</accession>
<gene>
    <name evidence="4" type="ORF">BOVATA_049460</name>
</gene>
<dbReference type="Proteomes" id="UP000236319">
    <property type="component" value="Unassembled WGS sequence"/>
</dbReference>
<organism evidence="4 5">
    <name type="scientific">Babesia ovata</name>
    <dbReference type="NCBI Taxonomy" id="189622"/>
    <lineage>
        <taxon>Eukaryota</taxon>
        <taxon>Sar</taxon>
        <taxon>Alveolata</taxon>
        <taxon>Apicomplexa</taxon>
        <taxon>Aconoidasida</taxon>
        <taxon>Piroplasmida</taxon>
        <taxon>Babesiidae</taxon>
        <taxon>Babesia</taxon>
    </lineage>
</organism>
<dbReference type="GeneID" id="39877223"/>
<keyword evidence="3" id="KW-0472">Membrane</keyword>
<dbReference type="EMBL" id="BDSA01000051">
    <property type="protein sequence ID" value="GBE63453.1"/>
    <property type="molecule type" value="Genomic_DNA"/>
</dbReference>